<dbReference type="InterPro" id="IPR009100">
    <property type="entry name" value="AcylCoA_DH/oxidase_NM_dom_sf"/>
</dbReference>
<dbReference type="Pfam" id="PF02771">
    <property type="entry name" value="Acyl-CoA_dh_N"/>
    <property type="match status" value="1"/>
</dbReference>
<dbReference type="EMBL" id="UINC01004925">
    <property type="protein sequence ID" value="SVA17847.1"/>
    <property type="molecule type" value="Genomic_DNA"/>
</dbReference>
<dbReference type="GO" id="GO:0003995">
    <property type="term" value="F:acyl-CoA dehydrogenase activity"/>
    <property type="evidence" value="ECO:0007669"/>
    <property type="project" value="TreeGrafter"/>
</dbReference>
<dbReference type="InterPro" id="IPR006091">
    <property type="entry name" value="Acyl-CoA_Oxase/DH_mid-dom"/>
</dbReference>
<dbReference type="Gene3D" id="1.10.540.10">
    <property type="entry name" value="Acyl-CoA dehydrogenase/oxidase, N-terminal domain"/>
    <property type="match status" value="1"/>
</dbReference>
<evidence type="ECO:0000259" key="7">
    <source>
        <dbReference type="Pfam" id="PF02771"/>
    </source>
</evidence>
<dbReference type="Gene3D" id="2.40.110.10">
    <property type="entry name" value="Butyryl-CoA Dehydrogenase, subunit A, domain 2"/>
    <property type="match status" value="1"/>
</dbReference>
<comment type="cofactor">
    <cofactor evidence="1">
        <name>FAD</name>
        <dbReference type="ChEBI" id="CHEBI:57692"/>
    </cofactor>
</comment>
<proteinExistence type="inferred from homology"/>
<gene>
    <name evidence="8" type="ORF">METZ01_LOCUS70701</name>
</gene>
<evidence type="ECO:0000256" key="3">
    <source>
        <dbReference type="ARBA" id="ARBA00022630"/>
    </source>
</evidence>
<keyword evidence="3" id="KW-0285">Flavoprotein</keyword>
<dbReference type="SUPFAM" id="SSF56645">
    <property type="entry name" value="Acyl-CoA dehydrogenase NM domain-like"/>
    <property type="match status" value="1"/>
</dbReference>
<accession>A0A381TSH3</accession>
<dbReference type="InterPro" id="IPR009075">
    <property type="entry name" value="AcylCo_DH/oxidase_C"/>
</dbReference>
<dbReference type="Pfam" id="PF02770">
    <property type="entry name" value="Acyl-CoA_dh_M"/>
    <property type="match status" value="1"/>
</dbReference>
<evidence type="ECO:0000256" key="4">
    <source>
        <dbReference type="ARBA" id="ARBA00022827"/>
    </source>
</evidence>
<organism evidence="8">
    <name type="scientific">marine metagenome</name>
    <dbReference type="NCBI Taxonomy" id="408172"/>
    <lineage>
        <taxon>unclassified sequences</taxon>
        <taxon>metagenomes</taxon>
        <taxon>ecological metagenomes</taxon>
    </lineage>
</organism>
<feature type="domain" description="Acyl-CoA dehydrogenase/oxidase N-terminal" evidence="7">
    <location>
        <begin position="8"/>
        <end position="78"/>
    </location>
</feature>
<dbReference type="AlphaFoldDB" id="A0A381TSH3"/>
<dbReference type="InterPro" id="IPR037069">
    <property type="entry name" value="AcylCoA_DH/ox_N_sf"/>
</dbReference>
<reference evidence="8" key="1">
    <citation type="submission" date="2018-05" db="EMBL/GenBank/DDBJ databases">
        <authorList>
            <person name="Lanie J.A."/>
            <person name="Ng W.-L."/>
            <person name="Kazmierczak K.M."/>
            <person name="Andrzejewski T.M."/>
            <person name="Davidsen T.M."/>
            <person name="Wayne K.J."/>
            <person name="Tettelin H."/>
            <person name="Glass J.I."/>
            <person name="Rusch D."/>
            <person name="Podicherti R."/>
            <person name="Tsui H.-C.T."/>
            <person name="Winkler M.E."/>
        </authorList>
    </citation>
    <scope>NUCLEOTIDE SEQUENCE</scope>
</reference>
<feature type="domain" description="Acyl-CoA dehydrogenase/oxidase C-terminal" evidence="5">
    <location>
        <begin position="238"/>
        <end position="351"/>
    </location>
</feature>
<evidence type="ECO:0000256" key="1">
    <source>
        <dbReference type="ARBA" id="ARBA00001974"/>
    </source>
</evidence>
<evidence type="ECO:0000259" key="6">
    <source>
        <dbReference type="Pfam" id="PF02770"/>
    </source>
</evidence>
<comment type="similarity">
    <text evidence="2">Belongs to the acyl-CoA dehydrogenase family.</text>
</comment>
<name>A0A381TSH3_9ZZZZ</name>
<sequence length="374" mass="41197">MADLGPTIAARAERYDREASFPHENFADMREAGFLALCIPEQHGGLGADFVTYALVSEELGRHCGSTALTFNMHTATMLLTGQIADDLSMSDEDRVTHDRRRTAMWRGVVEDGHIHAQPFSEGRAPGETTGFATRAVPVDGGFRVSGRKIFASLSEAADLHNVTCMVEGEDVVRFLGVPAEAAGITIEGDWDPLGMRGTVSKNLLFEDVFVPADNEFLPPGCFDQMADRWPYFYMTLTFSYLGIQRAVLDFTSAYLRGAGGPDERREHPQKRHGWAEMRLAYERSQALTYRVLGEAGVDPTDDQVWRAWAATVTAMETAPEVASTAVRVCGGRSLLRPSALERMYRDARCGATMLPWSVEVCLGRLGRAGLYDD</sequence>
<keyword evidence="4" id="KW-0274">FAD</keyword>
<dbReference type="PIRSF" id="PIRSF016578">
    <property type="entry name" value="HsaA"/>
    <property type="match status" value="1"/>
</dbReference>
<dbReference type="InterPro" id="IPR036250">
    <property type="entry name" value="AcylCo_DH-like_C"/>
</dbReference>
<dbReference type="InterPro" id="IPR046373">
    <property type="entry name" value="Acyl-CoA_Oxase/DH_mid-dom_sf"/>
</dbReference>
<protein>
    <recommendedName>
        <fullName evidence="9">Acyl-CoA dehydrogenase/oxidase N-terminal domain-containing protein</fullName>
    </recommendedName>
</protein>
<feature type="domain" description="Acyl-CoA oxidase/dehydrogenase middle" evidence="6">
    <location>
        <begin position="128"/>
        <end position="209"/>
    </location>
</feature>
<dbReference type="InterPro" id="IPR013786">
    <property type="entry name" value="AcylCoA_DH/ox_N"/>
</dbReference>
<evidence type="ECO:0000256" key="2">
    <source>
        <dbReference type="ARBA" id="ARBA00009347"/>
    </source>
</evidence>
<dbReference type="GO" id="GO:0050660">
    <property type="term" value="F:flavin adenine dinucleotide binding"/>
    <property type="evidence" value="ECO:0007669"/>
    <property type="project" value="InterPro"/>
</dbReference>
<dbReference type="CDD" id="cd00567">
    <property type="entry name" value="ACAD"/>
    <property type="match status" value="1"/>
</dbReference>
<dbReference type="PANTHER" id="PTHR43884:SF12">
    <property type="entry name" value="ISOVALERYL-COA DEHYDROGENASE, MITOCHONDRIAL-RELATED"/>
    <property type="match status" value="1"/>
</dbReference>
<dbReference type="PANTHER" id="PTHR43884">
    <property type="entry name" value="ACYL-COA DEHYDROGENASE"/>
    <property type="match status" value="1"/>
</dbReference>
<dbReference type="Pfam" id="PF00441">
    <property type="entry name" value="Acyl-CoA_dh_1"/>
    <property type="match status" value="1"/>
</dbReference>
<dbReference type="Gene3D" id="1.20.140.10">
    <property type="entry name" value="Butyryl-CoA Dehydrogenase, subunit A, domain 3"/>
    <property type="match status" value="1"/>
</dbReference>
<dbReference type="SUPFAM" id="SSF47203">
    <property type="entry name" value="Acyl-CoA dehydrogenase C-terminal domain-like"/>
    <property type="match status" value="1"/>
</dbReference>
<evidence type="ECO:0000313" key="8">
    <source>
        <dbReference type="EMBL" id="SVA17847.1"/>
    </source>
</evidence>
<evidence type="ECO:0000259" key="5">
    <source>
        <dbReference type="Pfam" id="PF00441"/>
    </source>
</evidence>
<evidence type="ECO:0008006" key="9">
    <source>
        <dbReference type="Google" id="ProtNLM"/>
    </source>
</evidence>